<dbReference type="RefSeq" id="WP_002855082.1">
    <property type="nucleotide sequence ID" value="NZ_JAHHXH010000001.1"/>
</dbReference>
<sequence length="285" mass="31610">MTEVDEVARRTRRRRKRRDNPTGEMPLREHLTELRNRLLKSALAVAVGMVIGFLVYQPVMAELYRPIKELSEQGYTAAIAYDTVASPFDIMLKISMFIGLILSSPVWLYQIWAFIVPGLKKSEKKYALGFIAAAVPLFVFGLALGWLVMPQAVQFFGGFTPDGGGILPTASVYISFVTRLYLAFGVAMVLPVLLVGLNMLGILPGRTIVHHWRITVFVIMLIAAIAAPGADAISMFYMAIPLVVLFGVAIVLCLWGDRRRDRRSGQREMDVEAELAAGPKPLDQI</sequence>
<evidence type="ECO:0000256" key="4">
    <source>
        <dbReference type="ARBA" id="ARBA00022989"/>
    </source>
</evidence>
<feature type="transmembrane region" description="Helical" evidence="7">
    <location>
        <begin position="38"/>
        <end position="56"/>
    </location>
</feature>
<dbReference type="PANTHER" id="PTHR30371">
    <property type="entry name" value="SEC-INDEPENDENT PROTEIN TRANSLOCASE PROTEIN TATC"/>
    <property type="match status" value="1"/>
</dbReference>
<dbReference type="NCBIfam" id="TIGR00945">
    <property type="entry name" value="tatC"/>
    <property type="match status" value="1"/>
</dbReference>
<comment type="function">
    <text evidence="7">Part of the twin-arginine translocation (Tat) system that transports large folded proteins containing a characteristic twin-arginine motif in their signal peptide across membranes. Together with TatB, TatC is part of a receptor directly interacting with Tat signal peptides.</text>
</comment>
<dbReference type="PRINTS" id="PR01840">
    <property type="entry name" value="TATCFAMILY"/>
</dbReference>
<evidence type="ECO:0000256" key="7">
    <source>
        <dbReference type="HAMAP-Rule" id="MF_00902"/>
    </source>
</evidence>
<keyword evidence="3 7" id="KW-0653">Protein transport</keyword>
<name>A0AAP3AEW9_MICLU</name>
<feature type="transmembrane region" description="Helical" evidence="7">
    <location>
        <begin position="236"/>
        <end position="255"/>
    </location>
</feature>
<dbReference type="PANTHER" id="PTHR30371:SF0">
    <property type="entry name" value="SEC-INDEPENDENT PROTEIN TRANSLOCASE PROTEIN TATC, CHLOROPLASTIC-RELATED"/>
    <property type="match status" value="1"/>
</dbReference>
<evidence type="ECO:0000256" key="6">
    <source>
        <dbReference type="ARBA" id="ARBA00023136"/>
    </source>
</evidence>
<keyword evidence="4 7" id="KW-1133">Transmembrane helix</keyword>
<feature type="region of interest" description="Disordered" evidence="8">
    <location>
        <begin position="1"/>
        <end position="25"/>
    </location>
</feature>
<protein>
    <recommendedName>
        <fullName evidence="7">Sec-independent protein translocase protein TatC</fullName>
    </recommendedName>
</protein>
<dbReference type="GO" id="GO:0009977">
    <property type="term" value="F:proton motive force dependent protein transmembrane transporter activity"/>
    <property type="evidence" value="ECO:0007669"/>
    <property type="project" value="TreeGrafter"/>
</dbReference>
<keyword evidence="7" id="KW-0813">Transport</keyword>
<comment type="similarity">
    <text evidence="7">Belongs to the TatC family.</text>
</comment>
<feature type="transmembrane region" description="Helical" evidence="7">
    <location>
        <begin position="127"/>
        <end position="149"/>
    </location>
</feature>
<evidence type="ECO:0000256" key="5">
    <source>
        <dbReference type="ARBA" id="ARBA00023010"/>
    </source>
</evidence>
<gene>
    <name evidence="7 9" type="primary">tatC</name>
    <name evidence="9" type="ORF">M3A82_000925</name>
</gene>
<comment type="subcellular location">
    <subcellularLocation>
        <location evidence="7">Cell membrane</location>
        <topology evidence="7">Multi-pass membrane protein</topology>
    </subcellularLocation>
    <subcellularLocation>
        <location evidence="1">Membrane</location>
        <topology evidence="1">Multi-pass membrane protein</topology>
    </subcellularLocation>
</comment>
<keyword evidence="2 7" id="KW-0812">Transmembrane</keyword>
<keyword evidence="6 7" id="KW-0472">Membrane</keyword>
<dbReference type="HAMAP" id="MF_00902">
    <property type="entry name" value="TatC"/>
    <property type="match status" value="1"/>
</dbReference>
<reference evidence="9" key="1">
    <citation type="submission" date="2023-06" db="EMBL/GenBank/DDBJ databases">
        <title>lsaBGC provides a comprehensive framework for evolutionary analysis of biosynthetic gene clusters within focal taxa.</title>
        <authorList>
            <person name="Salamzade R."/>
            <person name="Sandstrom S."/>
            <person name="Kalan L.R."/>
        </authorList>
    </citation>
    <scope>NUCLEOTIDE SEQUENCE</scope>
    <source>
        <strain evidence="9">P3-SID899</strain>
    </source>
</reference>
<comment type="caution">
    <text evidence="9">The sequence shown here is derived from an EMBL/GenBank/DDBJ whole genome shotgun (WGS) entry which is preliminary data.</text>
</comment>
<proteinExistence type="inferred from homology"/>
<evidence type="ECO:0000256" key="8">
    <source>
        <dbReference type="SAM" id="MobiDB-lite"/>
    </source>
</evidence>
<keyword evidence="5 7" id="KW-0811">Translocation</keyword>
<dbReference type="Proteomes" id="UP001205867">
    <property type="component" value="Unassembled WGS sequence"/>
</dbReference>
<keyword evidence="7" id="KW-1003">Cell membrane</keyword>
<dbReference type="GO" id="GO:0043953">
    <property type="term" value="P:protein transport by the Tat complex"/>
    <property type="evidence" value="ECO:0007669"/>
    <property type="project" value="UniProtKB-UniRule"/>
</dbReference>
<evidence type="ECO:0000256" key="3">
    <source>
        <dbReference type="ARBA" id="ARBA00022927"/>
    </source>
</evidence>
<dbReference type="InterPro" id="IPR002033">
    <property type="entry name" value="TatC"/>
</dbReference>
<evidence type="ECO:0000256" key="2">
    <source>
        <dbReference type="ARBA" id="ARBA00022692"/>
    </source>
</evidence>
<feature type="transmembrane region" description="Helical" evidence="7">
    <location>
        <begin position="212"/>
        <end position="230"/>
    </location>
</feature>
<evidence type="ECO:0000313" key="9">
    <source>
        <dbReference type="EMBL" id="MCV7627912.1"/>
    </source>
</evidence>
<evidence type="ECO:0000313" key="10">
    <source>
        <dbReference type="Proteomes" id="UP001205867"/>
    </source>
</evidence>
<evidence type="ECO:0000256" key="1">
    <source>
        <dbReference type="ARBA" id="ARBA00004141"/>
    </source>
</evidence>
<dbReference type="Pfam" id="PF00902">
    <property type="entry name" value="TatC"/>
    <property type="match status" value="1"/>
</dbReference>
<dbReference type="GO" id="GO:0033281">
    <property type="term" value="C:TAT protein transport complex"/>
    <property type="evidence" value="ECO:0007669"/>
    <property type="project" value="UniProtKB-UniRule"/>
</dbReference>
<feature type="transmembrane region" description="Helical" evidence="7">
    <location>
        <begin position="180"/>
        <end position="200"/>
    </location>
</feature>
<feature type="transmembrane region" description="Helical" evidence="7">
    <location>
        <begin position="94"/>
        <end position="115"/>
    </location>
</feature>
<accession>A0AAP3AEW9</accession>
<dbReference type="EMBL" id="JALXKZ020000001">
    <property type="protein sequence ID" value="MCV7627912.1"/>
    <property type="molecule type" value="Genomic_DNA"/>
</dbReference>
<dbReference type="AlphaFoldDB" id="A0AAP3AEW9"/>
<dbReference type="GO" id="GO:0065002">
    <property type="term" value="P:intracellular protein transmembrane transport"/>
    <property type="evidence" value="ECO:0007669"/>
    <property type="project" value="TreeGrafter"/>
</dbReference>
<organism evidence="9 10">
    <name type="scientific">Micrococcus luteus</name>
    <name type="common">Micrococcus lysodeikticus</name>
    <dbReference type="NCBI Taxonomy" id="1270"/>
    <lineage>
        <taxon>Bacteria</taxon>
        <taxon>Bacillati</taxon>
        <taxon>Actinomycetota</taxon>
        <taxon>Actinomycetes</taxon>
        <taxon>Micrococcales</taxon>
        <taxon>Micrococcaceae</taxon>
        <taxon>Micrococcus</taxon>
    </lineage>
</organism>
<comment type="subunit">
    <text evidence="7">The Tat system comprises two distinct complexes: a TatABC complex, containing multiple copies of TatA, TatB and TatC subunits, and a separate TatA complex, containing only TatA subunits. Substrates initially bind to the TatABC complex, which probably triggers association of the separate TatA complex to form the active translocon.</text>
</comment>